<dbReference type="PROSITE" id="PS51355">
    <property type="entry name" value="GLUTATHIONE_PEROXID_3"/>
    <property type="match status" value="1"/>
</dbReference>
<evidence type="ECO:0000256" key="3">
    <source>
        <dbReference type="ARBA" id="ARBA00023002"/>
    </source>
</evidence>
<dbReference type="InterPro" id="IPR000889">
    <property type="entry name" value="Glutathione_peroxidase"/>
</dbReference>
<comment type="similarity">
    <text evidence="1 4">Belongs to the glutathione peroxidase family.</text>
</comment>
<evidence type="ECO:0000313" key="6">
    <source>
        <dbReference type="Proteomes" id="UP001597280"/>
    </source>
</evidence>
<dbReference type="RefSeq" id="WP_343903947.1">
    <property type="nucleotide sequence ID" value="NZ_BAAAIS010000002.1"/>
</dbReference>
<dbReference type="PRINTS" id="PR01011">
    <property type="entry name" value="GLUTPROXDASE"/>
</dbReference>
<dbReference type="InterPro" id="IPR029759">
    <property type="entry name" value="GPX_AS"/>
</dbReference>
<evidence type="ECO:0000313" key="5">
    <source>
        <dbReference type="EMBL" id="MFD1834710.1"/>
    </source>
</evidence>
<protein>
    <recommendedName>
        <fullName evidence="4">Glutathione peroxidase</fullName>
    </recommendedName>
</protein>
<dbReference type="Gene3D" id="3.40.30.10">
    <property type="entry name" value="Glutaredoxin"/>
    <property type="match status" value="1"/>
</dbReference>
<dbReference type="PANTHER" id="PTHR11592:SF78">
    <property type="entry name" value="GLUTATHIONE PEROXIDASE"/>
    <property type="match status" value="1"/>
</dbReference>
<name>A0ABW4PX26_9MICO</name>
<keyword evidence="2 4" id="KW-0575">Peroxidase</keyword>
<dbReference type="PROSITE" id="PS00460">
    <property type="entry name" value="GLUTATHIONE_PEROXID_1"/>
    <property type="match status" value="1"/>
</dbReference>
<evidence type="ECO:0000256" key="1">
    <source>
        <dbReference type="ARBA" id="ARBA00006926"/>
    </source>
</evidence>
<dbReference type="Pfam" id="PF00255">
    <property type="entry name" value="GSHPx"/>
    <property type="match status" value="1"/>
</dbReference>
<comment type="caution">
    <text evidence="5">The sequence shown here is derived from an EMBL/GenBank/DDBJ whole genome shotgun (WGS) entry which is preliminary data.</text>
</comment>
<accession>A0ABW4PX26</accession>
<dbReference type="SUPFAM" id="SSF52833">
    <property type="entry name" value="Thioredoxin-like"/>
    <property type="match status" value="1"/>
</dbReference>
<dbReference type="Proteomes" id="UP001597280">
    <property type="component" value="Unassembled WGS sequence"/>
</dbReference>
<dbReference type="CDD" id="cd00340">
    <property type="entry name" value="GSH_Peroxidase"/>
    <property type="match status" value="1"/>
</dbReference>
<evidence type="ECO:0000256" key="2">
    <source>
        <dbReference type="ARBA" id="ARBA00022559"/>
    </source>
</evidence>
<evidence type="ECO:0000256" key="4">
    <source>
        <dbReference type="RuleBase" id="RU000499"/>
    </source>
</evidence>
<gene>
    <name evidence="5" type="ORF">ACFSDA_06420</name>
</gene>
<proteinExistence type="inferred from homology"/>
<reference evidence="6" key="1">
    <citation type="journal article" date="2019" name="Int. J. Syst. Evol. Microbiol.">
        <title>The Global Catalogue of Microorganisms (GCM) 10K type strain sequencing project: providing services to taxonomists for standard genome sequencing and annotation.</title>
        <authorList>
            <consortium name="The Broad Institute Genomics Platform"/>
            <consortium name="The Broad Institute Genome Sequencing Center for Infectious Disease"/>
            <person name="Wu L."/>
            <person name="Ma J."/>
        </authorList>
    </citation>
    <scope>NUCLEOTIDE SEQUENCE [LARGE SCALE GENOMIC DNA]</scope>
    <source>
        <strain evidence="6">JCM 11650</strain>
    </source>
</reference>
<dbReference type="GO" id="GO:0004601">
    <property type="term" value="F:peroxidase activity"/>
    <property type="evidence" value="ECO:0007669"/>
    <property type="project" value="UniProtKB-KW"/>
</dbReference>
<sequence length="167" mass="17917">MTTLGDFSATTLDGSPTDLSAHLGKVVLVVNTASQCGLTPQYEGLQALHEAYAEQGLAVLGFPCDQFGHQEPGTESEIATFCSTGYGVTFPMHAKIEVNGEGADPLYQWLTGAHETPAGEHIEAADIPWNFTKFLLDREGRVIARFEPTVTPEELAEPIREALAAQA</sequence>
<organism evidence="5 6">
    <name type="scientific">Brachybacterium rhamnosum</name>
    <dbReference type="NCBI Taxonomy" id="173361"/>
    <lineage>
        <taxon>Bacteria</taxon>
        <taxon>Bacillati</taxon>
        <taxon>Actinomycetota</taxon>
        <taxon>Actinomycetes</taxon>
        <taxon>Micrococcales</taxon>
        <taxon>Dermabacteraceae</taxon>
        <taxon>Brachybacterium</taxon>
    </lineage>
</organism>
<keyword evidence="3 4" id="KW-0560">Oxidoreductase</keyword>
<dbReference type="PANTHER" id="PTHR11592">
    <property type="entry name" value="GLUTATHIONE PEROXIDASE"/>
    <property type="match status" value="1"/>
</dbReference>
<dbReference type="PIRSF" id="PIRSF000303">
    <property type="entry name" value="Glutathion_perox"/>
    <property type="match status" value="1"/>
</dbReference>
<keyword evidence="6" id="KW-1185">Reference proteome</keyword>
<dbReference type="EMBL" id="JBHUFL010000002">
    <property type="protein sequence ID" value="MFD1834710.1"/>
    <property type="molecule type" value="Genomic_DNA"/>
</dbReference>
<dbReference type="InterPro" id="IPR036249">
    <property type="entry name" value="Thioredoxin-like_sf"/>
</dbReference>